<dbReference type="PANTHER" id="PTHR46175:SF5">
    <property type="entry name" value="ADAGIO PROTEIN 1"/>
    <property type="match status" value="1"/>
</dbReference>
<keyword evidence="13" id="KW-0090">Biological rhythms</keyword>
<keyword evidence="14" id="KW-0675">Receptor</keyword>
<evidence type="ECO:0000256" key="14">
    <source>
        <dbReference type="ARBA" id="ARBA00023170"/>
    </source>
</evidence>
<reference evidence="17 18" key="1">
    <citation type="journal article" date="2021" name="Nat. Commun.">
        <title>Incipient diploidization of the medicinal plant Perilla within 10,000 years.</title>
        <authorList>
            <person name="Zhang Y."/>
            <person name="Shen Q."/>
            <person name="Leng L."/>
            <person name="Zhang D."/>
            <person name="Chen S."/>
            <person name="Shi Y."/>
            <person name="Ning Z."/>
            <person name="Chen S."/>
        </authorList>
    </citation>
    <scope>NUCLEOTIDE SEQUENCE [LARGE SCALE GENOMIC DNA]</scope>
    <source>
        <strain evidence="18">cv. PC099</strain>
    </source>
</reference>
<evidence type="ECO:0000256" key="13">
    <source>
        <dbReference type="ARBA" id="ARBA00023108"/>
    </source>
</evidence>
<evidence type="ECO:0000256" key="1">
    <source>
        <dbReference type="ARBA" id="ARBA00004123"/>
    </source>
</evidence>
<dbReference type="InterPro" id="IPR015915">
    <property type="entry name" value="Kelch-typ_b-propeller"/>
</dbReference>
<evidence type="ECO:0000313" key="18">
    <source>
        <dbReference type="Proteomes" id="UP001190926"/>
    </source>
</evidence>
<dbReference type="PANTHER" id="PTHR46175">
    <property type="entry name" value="BACTERIOOPSIN TRANSCRIPTIONAL ACTIVATOR"/>
    <property type="match status" value="1"/>
</dbReference>
<dbReference type="InterPro" id="IPR000014">
    <property type="entry name" value="PAS"/>
</dbReference>
<dbReference type="GO" id="GO:0007623">
    <property type="term" value="P:circadian rhythm"/>
    <property type="evidence" value="ECO:0007669"/>
    <property type="project" value="TreeGrafter"/>
</dbReference>
<dbReference type="Proteomes" id="UP001190926">
    <property type="component" value="Unassembled WGS sequence"/>
</dbReference>
<evidence type="ECO:0000256" key="15">
    <source>
        <dbReference type="ARBA" id="ARBA00023242"/>
    </source>
</evidence>
<dbReference type="Gene3D" id="1.20.1280.50">
    <property type="match status" value="1"/>
</dbReference>
<evidence type="ECO:0000256" key="9">
    <source>
        <dbReference type="ARBA" id="ARBA00022737"/>
    </source>
</evidence>
<comment type="subcellular location">
    <subcellularLocation>
        <location evidence="1">Nucleus</location>
    </subcellularLocation>
</comment>
<dbReference type="Gene3D" id="3.30.450.20">
    <property type="entry name" value="PAS domain"/>
    <property type="match status" value="1"/>
</dbReference>
<dbReference type="GO" id="GO:0005829">
    <property type="term" value="C:cytosol"/>
    <property type="evidence" value="ECO:0007669"/>
    <property type="project" value="TreeGrafter"/>
</dbReference>
<keyword evidence="18" id="KW-1185">Reference proteome</keyword>
<name>A0AAD4J7G5_PERFH</name>
<dbReference type="EMBL" id="SDAM02000121">
    <property type="protein sequence ID" value="KAH6828616.1"/>
    <property type="molecule type" value="Genomic_DNA"/>
</dbReference>
<dbReference type="GO" id="GO:0009637">
    <property type="term" value="P:response to blue light"/>
    <property type="evidence" value="ECO:0007669"/>
    <property type="project" value="TreeGrafter"/>
</dbReference>
<keyword evidence="10" id="KW-0833">Ubl conjugation pathway</keyword>
<keyword evidence="15" id="KW-0539">Nucleus</keyword>
<dbReference type="GO" id="GO:0009881">
    <property type="term" value="F:photoreceptor activity"/>
    <property type="evidence" value="ECO:0007669"/>
    <property type="project" value="UniProtKB-KW"/>
</dbReference>
<evidence type="ECO:0000256" key="4">
    <source>
        <dbReference type="ARBA" id="ARBA00022441"/>
    </source>
</evidence>
<accession>A0AAD4J7G5</accession>
<evidence type="ECO:0000256" key="2">
    <source>
        <dbReference type="ARBA" id="ARBA00004906"/>
    </source>
</evidence>
<dbReference type="InterPro" id="IPR011043">
    <property type="entry name" value="Gal_Oxase/kelch_b-propeller"/>
</dbReference>
<dbReference type="GO" id="GO:0009908">
    <property type="term" value="P:flower development"/>
    <property type="evidence" value="ECO:0007669"/>
    <property type="project" value="UniProtKB-KW"/>
</dbReference>
<dbReference type="InterPro" id="IPR035965">
    <property type="entry name" value="PAS-like_dom_sf"/>
</dbReference>
<dbReference type="Pfam" id="PF07646">
    <property type="entry name" value="Kelch_2"/>
    <property type="match status" value="1"/>
</dbReference>
<dbReference type="InterPro" id="IPR011498">
    <property type="entry name" value="Kelch_2"/>
</dbReference>
<feature type="domain" description="PAS" evidence="16">
    <location>
        <begin position="44"/>
        <end position="119"/>
    </location>
</feature>
<sequence length="622" mass="67636">MEWDSNSESDLSGGEEDEEEIDEGLGFMLRKGGGGQLPFPVDTLLQPAPCGFVVTDALEPDHPIIYVNSVFEMVTGFRAEEVLGRNCRFLQCRGPFAKRRHPLVNSTVVAEIRRCIVEGIEFQGELLNFRKDGSPLMNRLRMTPIYGDDETVTHIIGIQVFTEATLDLGPLPGSSAKESARAERLRFNVSSTGVVSEDIRSVSRGLCGIMQLSDEVIALKILSRLAPRDIASIGSVCQRFYELTKNEDLWRMVCQNAWGSETTRVLEAVPGAKRLGWGRLARELTTLEAAAWRKLTVGGAVEPSRCNFSACAVGNRVVLFGGEGVNMQPMNDTFVLDLNSTNPEWQHVKVSSPPPGRWGHTLSCVNGSHLVLFGGCGRQGLLNDVFVLDLDAKHPTWREISSLAPPLPRSWHSSCTLDGTKLIVSGGCADSGVLLSDTFLLDLSMEKPMWREIPVAWTPPSRLGHTLSVYGGRKILMFGGLAKSGPLRFRSSDVFTMDLSEEEPGWRCVTGSGMPGAGNPGGMAPPPRLDHVAVSLPGGRILVFGGSVAGLHSASQLYILDPTEEKPTWRILNVPGRPPRFAWGHSTCIVGGTRAIVLGGQTGEEWMLSEIHELSLASVLQS</sequence>
<evidence type="ECO:0000256" key="3">
    <source>
        <dbReference type="ARBA" id="ARBA00007833"/>
    </source>
</evidence>
<evidence type="ECO:0000256" key="11">
    <source>
        <dbReference type="ARBA" id="ARBA00022991"/>
    </source>
</evidence>
<gene>
    <name evidence="17" type="ORF">C2S53_006614</name>
</gene>
<dbReference type="SUPFAM" id="SSF50965">
    <property type="entry name" value="Galactose oxidase, central domain"/>
    <property type="match status" value="1"/>
</dbReference>
<dbReference type="SMART" id="SM00086">
    <property type="entry name" value="PAC"/>
    <property type="match status" value="1"/>
</dbReference>
<keyword evidence="5" id="KW-0600">Photoreceptor protein</keyword>
<evidence type="ECO:0000256" key="10">
    <source>
        <dbReference type="ARBA" id="ARBA00022786"/>
    </source>
</evidence>
<proteinExistence type="inferred from homology"/>
<dbReference type="FunFam" id="3.30.450.20:FF:000041">
    <property type="entry name" value="Adagio protein 1"/>
    <property type="match status" value="1"/>
</dbReference>
<evidence type="ECO:0000256" key="5">
    <source>
        <dbReference type="ARBA" id="ARBA00022543"/>
    </source>
</evidence>
<keyword evidence="6" id="KW-0716">Sensory transduction</keyword>
<evidence type="ECO:0000259" key="16">
    <source>
        <dbReference type="PROSITE" id="PS50112"/>
    </source>
</evidence>
<dbReference type="GO" id="GO:0019005">
    <property type="term" value="C:SCF ubiquitin ligase complex"/>
    <property type="evidence" value="ECO:0007669"/>
    <property type="project" value="TreeGrafter"/>
</dbReference>
<evidence type="ECO:0000256" key="6">
    <source>
        <dbReference type="ARBA" id="ARBA00022606"/>
    </source>
</evidence>
<dbReference type="Pfam" id="PF13426">
    <property type="entry name" value="PAS_9"/>
    <property type="match status" value="1"/>
</dbReference>
<dbReference type="SUPFAM" id="SSF81383">
    <property type="entry name" value="F-box domain"/>
    <property type="match status" value="1"/>
</dbReference>
<comment type="similarity">
    <text evidence="3">Belongs to the ADAGIO family.</text>
</comment>
<keyword evidence="11" id="KW-0157">Chromophore</keyword>
<evidence type="ECO:0000256" key="8">
    <source>
        <dbReference type="ARBA" id="ARBA00022643"/>
    </source>
</evidence>
<dbReference type="InterPro" id="IPR001610">
    <property type="entry name" value="PAC"/>
</dbReference>
<dbReference type="FunFam" id="2.120.10.80:FF:000005">
    <property type="entry name" value="Putative LOV domain-containing protein"/>
    <property type="match status" value="1"/>
</dbReference>
<dbReference type="GO" id="GO:0005634">
    <property type="term" value="C:nucleus"/>
    <property type="evidence" value="ECO:0007669"/>
    <property type="project" value="UniProtKB-SubCell"/>
</dbReference>
<dbReference type="SUPFAM" id="SSF55785">
    <property type="entry name" value="PYP-like sensor domain (PAS domain)"/>
    <property type="match status" value="1"/>
</dbReference>
<evidence type="ECO:0000256" key="7">
    <source>
        <dbReference type="ARBA" id="ARBA00022630"/>
    </source>
</evidence>
<evidence type="ECO:0000313" key="17">
    <source>
        <dbReference type="EMBL" id="KAH6828616.1"/>
    </source>
</evidence>
<dbReference type="InterPro" id="IPR001810">
    <property type="entry name" value="F-box_dom"/>
</dbReference>
<keyword evidence="4" id="KW-0880">Kelch repeat</keyword>
<keyword evidence="12" id="KW-0287">Flowering</keyword>
<dbReference type="Gene3D" id="2.120.10.80">
    <property type="entry name" value="Kelch-type beta propeller"/>
    <property type="match status" value="2"/>
</dbReference>
<comment type="caution">
    <text evidence="17">The sequence shown here is derived from an EMBL/GenBank/DDBJ whole genome shotgun (WGS) entry which is preliminary data.</text>
</comment>
<dbReference type="InterPro" id="IPR036047">
    <property type="entry name" value="F-box-like_dom_sf"/>
</dbReference>
<dbReference type="FunFam" id="1.20.1280.50:FF:000021">
    <property type="entry name" value="Adagio protein 1"/>
    <property type="match status" value="1"/>
</dbReference>
<keyword evidence="9" id="KW-0677">Repeat</keyword>
<dbReference type="Pfam" id="PF24681">
    <property type="entry name" value="Kelch_KLHDC2_KLHL20_DRC7"/>
    <property type="match status" value="1"/>
</dbReference>
<dbReference type="CDD" id="cd00130">
    <property type="entry name" value="PAS"/>
    <property type="match status" value="1"/>
</dbReference>
<dbReference type="Pfam" id="PF12937">
    <property type="entry name" value="F-box-like"/>
    <property type="match status" value="1"/>
</dbReference>
<keyword evidence="7" id="KW-0285">Flavoprotein</keyword>
<dbReference type="FunFam" id="2.120.10.80:FF:000062">
    <property type="entry name" value="Putative LOV domain-containing protein"/>
    <property type="match status" value="1"/>
</dbReference>
<dbReference type="CDD" id="cd22154">
    <property type="entry name" value="F-box_AtADO-like"/>
    <property type="match status" value="1"/>
</dbReference>
<organism evidence="17 18">
    <name type="scientific">Perilla frutescens var. hirtella</name>
    <name type="common">Perilla citriodora</name>
    <name type="synonym">Perilla setoyensis</name>
    <dbReference type="NCBI Taxonomy" id="608512"/>
    <lineage>
        <taxon>Eukaryota</taxon>
        <taxon>Viridiplantae</taxon>
        <taxon>Streptophyta</taxon>
        <taxon>Embryophyta</taxon>
        <taxon>Tracheophyta</taxon>
        <taxon>Spermatophyta</taxon>
        <taxon>Magnoliopsida</taxon>
        <taxon>eudicotyledons</taxon>
        <taxon>Gunneridae</taxon>
        <taxon>Pentapetalae</taxon>
        <taxon>asterids</taxon>
        <taxon>lamiids</taxon>
        <taxon>Lamiales</taxon>
        <taxon>Lamiaceae</taxon>
        <taxon>Nepetoideae</taxon>
        <taxon>Elsholtzieae</taxon>
        <taxon>Perilla</taxon>
    </lineage>
</organism>
<dbReference type="PROSITE" id="PS50112">
    <property type="entry name" value="PAS"/>
    <property type="match status" value="1"/>
</dbReference>
<keyword evidence="8" id="KW-0288">FMN</keyword>
<comment type="pathway">
    <text evidence="2">Protein modification; protein ubiquitination.</text>
</comment>
<protein>
    <submittedName>
        <fullName evidence="17">Galactose oxidase/kelch repeat superfamily protein</fullName>
    </submittedName>
</protein>
<evidence type="ECO:0000256" key="12">
    <source>
        <dbReference type="ARBA" id="ARBA00023089"/>
    </source>
</evidence>
<dbReference type="AlphaFoldDB" id="A0AAD4J7G5"/>